<evidence type="ECO:0000313" key="2">
    <source>
        <dbReference type="Proteomes" id="UP000824037"/>
    </source>
</evidence>
<sequence length="324" mass="33660">MDDSVALVALDWGTSSCRAYALDSAGRLLDARSAPLGILSVGTDPTAYPEALTTVAGDWLAGAPPVLACGMVGSARGWQDAGYREAPVDLTTLATRAPVVTVPGPNGPVHLLPGVRTATGVMRGEETQLLGAVLAGLDADPVVLPGTHSKWAAPAQGRLTDFHTAMTGELYALLLAHGTIAQVAAPPGQEDREAFDGGARLGLQHAPQGVLSLVFEARSRVLVGSLPAVQVRDYLSGLLIAAEISGALAWLERTPAQVTLVGDEALCARYAHVLDLAGISSSRPAEDLTLAGLVHLARRLHLLPDPAATADDPITPNRERRTEQ</sequence>
<gene>
    <name evidence="1" type="ORF">H9815_14530</name>
</gene>
<reference evidence="1" key="1">
    <citation type="journal article" date="2021" name="PeerJ">
        <title>Extensive microbial diversity within the chicken gut microbiome revealed by metagenomics and culture.</title>
        <authorList>
            <person name="Gilroy R."/>
            <person name="Ravi A."/>
            <person name="Getino M."/>
            <person name="Pursley I."/>
            <person name="Horton D.L."/>
            <person name="Alikhan N.F."/>
            <person name="Baker D."/>
            <person name="Gharbi K."/>
            <person name="Hall N."/>
            <person name="Watson M."/>
            <person name="Adriaenssens E.M."/>
            <person name="Foster-Nyarko E."/>
            <person name="Jarju S."/>
            <person name="Secka A."/>
            <person name="Antonio M."/>
            <person name="Oren A."/>
            <person name="Chaudhuri R.R."/>
            <person name="La Ragione R."/>
            <person name="Hildebrand F."/>
            <person name="Pallen M.J."/>
        </authorList>
    </citation>
    <scope>NUCLEOTIDE SEQUENCE</scope>
    <source>
        <strain evidence="1">ChiGjej4B4-7305</strain>
    </source>
</reference>
<dbReference type="GO" id="GO:0008671">
    <property type="term" value="F:2-dehydro-3-deoxygalactonokinase activity"/>
    <property type="evidence" value="ECO:0007669"/>
    <property type="project" value="InterPro"/>
</dbReference>
<evidence type="ECO:0000313" key="1">
    <source>
        <dbReference type="EMBL" id="HIZ36986.1"/>
    </source>
</evidence>
<dbReference type="InterPro" id="IPR042257">
    <property type="entry name" value="DGOK_C"/>
</dbReference>
<dbReference type="GO" id="GO:0034194">
    <property type="term" value="P:D-galactonate catabolic process"/>
    <property type="evidence" value="ECO:0007669"/>
    <property type="project" value="InterPro"/>
</dbReference>
<dbReference type="InterPro" id="IPR007729">
    <property type="entry name" value="DGOK"/>
</dbReference>
<dbReference type="EMBL" id="DXBY01000249">
    <property type="protein sequence ID" value="HIZ36986.1"/>
    <property type="molecule type" value="Genomic_DNA"/>
</dbReference>
<comment type="caution">
    <text evidence="1">The sequence shown here is derived from an EMBL/GenBank/DDBJ whole genome shotgun (WGS) entry which is preliminary data.</text>
</comment>
<dbReference type="AlphaFoldDB" id="A0A9D2EH65"/>
<proteinExistence type="predicted"/>
<protein>
    <submittedName>
        <fullName evidence="1">2-dehydro-3-deoxygalactonokinase</fullName>
    </submittedName>
</protein>
<name>A0A9D2EH65_9MICO</name>
<dbReference type="Gene3D" id="3.30.420.310">
    <property type="entry name" value="2-keto-3-deoxy-galactonokinase, C-terminal domain"/>
    <property type="match status" value="1"/>
</dbReference>
<dbReference type="Pfam" id="PF05035">
    <property type="entry name" value="DGOK"/>
    <property type="match status" value="1"/>
</dbReference>
<dbReference type="Gene3D" id="3.30.420.300">
    <property type="entry name" value="2-keto-3-deoxy-galactonokinase, substrate binding domain"/>
    <property type="match status" value="1"/>
</dbReference>
<accession>A0A9D2EH65</accession>
<organism evidence="1 2">
    <name type="scientific">Candidatus Ruania gallistercoris</name>
    <dbReference type="NCBI Taxonomy" id="2838746"/>
    <lineage>
        <taxon>Bacteria</taxon>
        <taxon>Bacillati</taxon>
        <taxon>Actinomycetota</taxon>
        <taxon>Actinomycetes</taxon>
        <taxon>Micrococcales</taxon>
        <taxon>Ruaniaceae</taxon>
        <taxon>Ruania</taxon>
    </lineage>
</organism>
<dbReference type="InterPro" id="IPR042258">
    <property type="entry name" value="DGOK_N"/>
</dbReference>
<dbReference type="Proteomes" id="UP000824037">
    <property type="component" value="Unassembled WGS sequence"/>
</dbReference>
<reference evidence="1" key="2">
    <citation type="submission" date="2021-04" db="EMBL/GenBank/DDBJ databases">
        <authorList>
            <person name="Gilroy R."/>
        </authorList>
    </citation>
    <scope>NUCLEOTIDE SEQUENCE</scope>
    <source>
        <strain evidence="1">ChiGjej4B4-7305</strain>
    </source>
</reference>